<dbReference type="OrthoDB" id="836617at2"/>
<reference evidence="3" key="1">
    <citation type="submission" date="2017-06" db="EMBL/GenBank/DDBJ databases">
        <authorList>
            <person name="Varghese N."/>
            <person name="Submissions S."/>
        </authorList>
    </citation>
    <scope>NUCLEOTIDE SEQUENCE [LARGE SCALE GENOMIC DNA]</scope>
    <source>
        <strain evidence="3">5C</strain>
    </source>
</reference>
<evidence type="ECO:0000313" key="3">
    <source>
        <dbReference type="Proteomes" id="UP000198480"/>
    </source>
</evidence>
<sequence length="221" mass="26116">MEILNWYTGFILLGLLLSVPLFFLKNSFKKQHLITFIILLLAFSLESYGSYTVPRKINNIDVYNIFFVYLETLLILWLFESFFESKKAKLLIKIASLLFLVWGVIYTLFIEDLYTFHTYSFSLGSFMIILCCIYFFISIFLKDWFIDEKLPLNPLFWITTCIFLFYTSTFLYFSSITFVTDLDRNLILILGSLKRTMSIFMYLGMGLAFYLPFLTKNTPKA</sequence>
<feature type="transmembrane region" description="Helical" evidence="1">
    <location>
        <begin position="154"/>
        <end position="179"/>
    </location>
</feature>
<feature type="transmembrane region" description="Helical" evidence="1">
    <location>
        <begin position="90"/>
        <end position="109"/>
    </location>
</feature>
<evidence type="ECO:0008006" key="4">
    <source>
        <dbReference type="Google" id="ProtNLM"/>
    </source>
</evidence>
<keyword evidence="3" id="KW-1185">Reference proteome</keyword>
<organism evidence="2 3">
    <name type="scientific">Belliella buryatensis</name>
    <dbReference type="NCBI Taxonomy" id="1500549"/>
    <lineage>
        <taxon>Bacteria</taxon>
        <taxon>Pseudomonadati</taxon>
        <taxon>Bacteroidota</taxon>
        <taxon>Cytophagia</taxon>
        <taxon>Cytophagales</taxon>
        <taxon>Cyclobacteriaceae</taxon>
        <taxon>Belliella</taxon>
    </lineage>
</organism>
<feature type="transmembrane region" description="Helical" evidence="1">
    <location>
        <begin position="121"/>
        <end position="142"/>
    </location>
</feature>
<keyword evidence="1" id="KW-1133">Transmembrane helix</keyword>
<dbReference type="AlphaFoldDB" id="A0A239BL94"/>
<keyword evidence="1" id="KW-0812">Transmembrane</keyword>
<accession>A0A239BL94</accession>
<protein>
    <recommendedName>
        <fullName evidence="4">Histidine kinase N-terminal 7TM region domain-containing protein</fullName>
    </recommendedName>
</protein>
<name>A0A239BL94_9BACT</name>
<feature type="transmembrane region" description="Helical" evidence="1">
    <location>
        <begin position="63"/>
        <end position="83"/>
    </location>
</feature>
<feature type="transmembrane region" description="Helical" evidence="1">
    <location>
        <begin position="199"/>
        <end position="215"/>
    </location>
</feature>
<proteinExistence type="predicted"/>
<gene>
    <name evidence="2" type="ORF">SAMN06295967_10365</name>
</gene>
<keyword evidence="1" id="KW-0472">Membrane</keyword>
<feature type="transmembrane region" description="Helical" evidence="1">
    <location>
        <begin position="33"/>
        <end position="51"/>
    </location>
</feature>
<dbReference type="Proteomes" id="UP000198480">
    <property type="component" value="Unassembled WGS sequence"/>
</dbReference>
<evidence type="ECO:0000313" key="2">
    <source>
        <dbReference type="EMBL" id="SNS08412.1"/>
    </source>
</evidence>
<dbReference type="EMBL" id="FZOK01000003">
    <property type="protein sequence ID" value="SNS08412.1"/>
    <property type="molecule type" value="Genomic_DNA"/>
</dbReference>
<feature type="transmembrane region" description="Helical" evidence="1">
    <location>
        <begin position="6"/>
        <end position="24"/>
    </location>
</feature>
<evidence type="ECO:0000256" key="1">
    <source>
        <dbReference type="SAM" id="Phobius"/>
    </source>
</evidence>